<evidence type="ECO:0000256" key="3">
    <source>
        <dbReference type="ARBA" id="ARBA00008604"/>
    </source>
</evidence>
<evidence type="ECO:0000256" key="6">
    <source>
        <dbReference type="ARBA" id="ARBA00022976"/>
    </source>
</evidence>
<keyword evidence="4 11" id="KW-0812">Transmembrane</keyword>
<reference evidence="12 13" key="1">
    <citation type="submission" date="2024-04" db="EMBL/GenBank/DDBJ databases">
        <title>Tritrichomonas musculus Genome.</title>
        <authorList>
            <person name="Alves-Ferreira E."/>
            <person name="Grigg M."/>
            <person name="Lorenzi H."/>
            <person name="Galac M."/>
        </authorList>
    </citation>
    <scope>NUCLEOTIDE SEQUENCE [LARGE SCALE GENOMIC DNA]</scope>
    <source>
        <strain evidence="12 13">EAF2021</strain>
    </source>
</reference>
<dbReference type="Gene3D" id="1.10.472.100">
    <property type="entry name" value="Presenilin"/>
    <property type="match status" value="1"/>
</dbReference>
<evidence type="ECO:0000256" key="5">
    <source>
        <dbReference type="ARBA" id="ARBA00022824"/>
    </source>
</evidence>
<keyword evidence="13" id="KW-1185">Reference proteome</keyword>
<feature type="transmembrane region" description="Helical" evidence="11">
    <location>
        <begin position="21"/>
        <end position="39"/>
    </location>
</feature>
<feature type="transmembrane region" description="Helical" evidence="11">
    <location>
        <begin position="98"/>
        <end position="118"/>
    </location>
</feature>
<evidence type="ECO:0000256" key="7">
    <source>
        <dbReference type="ARBA" id="ARBA00022989"/>
    </source>
</evidence>
<evidence type="ECO:0000313" key="12">
    <source>
        <dbReference type="EMBL" id="KAK8883218.1"/>
    </source>
</evidence>
<comment type="caution">
    <text evidence="12">The sequence shown here is derived from an EMBL/GenBank/DDBJ whole genome shotgun (WGS) entry which is preliminary data.</text>
</comment>
<feature type="transmembrane region" description="Helical" evidence="11">
    <location>
        <begin position="156"/>
        <end position="176"/>
    </location>
</feature>
<dbReference type="SMART" id="SM00730">
    <property type="entry name" value="PSN"/>
    <property type="match status" value="1"/>
</dbReference>
<sequence>MEEDKDPSDFLEDASYRIVKIAIPVVLTLILDAVITRLIENTHGSVSLDRSFSQTMSYNNGGITGWWPVLLAVILIVAIIIVTTILLVCYYYGYTKVIFVWMVVAVSIILSYYVWIFFKQVPPVLNFPVDYISIIILILNLVVIGDMSIFWRAPKIVTQAFLVFISVLIALVFLTFPDWTIWILLGILVIYDCCVVLCPHGLLNMIIKKSEERNDEIPALIYASAAYMVKDDHSAHEYEGWEDGLNNSDYEENDDDNNDDGDGDGNDGNGSGDGDKKEAQDPNPNAPLDNEKDEAAKAAEPVKTSGESLNADPQNPEQKAEKKKKKKKKRDRDGVRLGLGDFCFYGILITRAARLGWDLTILCIFAVILGLSITLLILAWVQRALPALPISLILGVIFFCIGALTFRKFDLNLRHTMLAF</sequence>
<gene>
    <name evidence="12" type="ORF">M9Y10_045869</name>
</gene>
<feature type="transmembrane region" description="Helical" evidence="11">
    <location>
        <begin position="334"/>
        <end position="353"/>
    </location>
</feature>
<feature type="transmembrane region" description="Helical" evidence="11">
    <location>
        <begin position="359"/>
        <end position="381"/>
    </location>
</feature>
<feature type="region of interest" description="Disordered" evidence="10">
    <location>
        <begin position="240"/>
        <end position="330"/>
    </location>
</feature>
<protein>
    <submittedName>
        <fullName evidence="12">Presenilin-1</fullName>
    </submittedName>
</protein>
<evidence type="ECO:0000256" key="10">
    <source>
        <dbReference type="SAM" id="MobiDB-lite"/>
    </source>
</evidence>
<keyword evidence="5" id="KW-0256">Endoplasmic reticulum</keyword>
<feature type="transmembrane region" description="Helical" evidence="11">
    <location>
        <begin position="66"/>
        <end position="91"/>
    </location>
</feature>
<dbReference type="Proteomes" id="UP001470230">
    <property type="component" value="Unassembled WGS sequence"/>
</dbReference>
<evidence type="ECO:0000313" key="13">
    <source>
        <dbReference type="Proteomes" id="UP001470230"/>
    </source>
</evidence>
<comment type="subcellular location">
    <subcellularLocation>
        <location evidence="1">Endoplasmic reticulum membrane</location>
        <topology evidence="1">Multi-pass membrane protein</topology>
    </subcellularLocation>
    <subcellularLocation>
        <location evidence="2">Golgi apparatus membrane</location>
        <topology evidence="2">Multi-pass membrane protein</topology>
    </subcellularLocation>
</comment>
<feature type="compositionally biased region" description="Polar residues" evidence="10">
    <location>
        <begin position="305"/>
        <end position="317"/>
    </location>
</feature>
<evidence type="ECO:0000256" key="4">
    <source>
        <dbReference type="ARBA" id="ARBA00022692"/>
    </source>
</evidence>
<evidence type="ECO:0000256" key="8">
    <source>
        <dbReference type="ARBA" id="ARBA00023034"/>
    </source>
</evidence>
<proteinExistence type="inferred from homology"/>
<dbReference type="InterPro" id="IPR042524">
    <property type="entry name" value="Presenilin_C"/>
</dbReference>
<keyword evidence="8" id="KW-0333">Golgi apparatus</keyword>
<evidence type="ECO:0000256" key="2">
    <source>
        <dbReference type="ARBA" id="ARBA00004653"/>
    </source>
</evidence>
<feature type="transmembrane region" description="Helical" evidence="11">
    <location>
        <begin position="124"/>
        <end position="144"/>
    </location>
</feature>
<dbReference type="InterPro" id="IPR006639">
    <property type="entry name" value="Preselin/SPP"/>
</dbReference>
<evidence type="ECO:0000256" key="11">
    <source>
        <dbReference type="SAM" id="Phobius"/>
    </source>
</evidence>
<dbReference type="PANTHER" id="PTHR10202:SF13">
    <property type="entry name" value="PRESENILIN HOMOLOG"/>
    <property type="match status" value="1"/>
</dbReference>
<feature type="compositionally biased region" description="Basic residues" evidence="10">
    <location>
        <begin position="321"/>
        <end position="330"/>
    </location>
</feature>
<dbReference type="Pfam" id="PF01080">
    <property type="entry name" value="Presenilin"/>
    <property type="match status" value="1"/>
</dbReference>
<feature type="transmembrane region" description="Helical" evidence="11">
    <location>
        <begin position="388"/>
        <end position="406"/>
    </location>
</feature>
<organism evidence="12 13">
    <name type="scientific">Tritrichomonas musculus</name>
    <dbReference type="NCBI Taxonomy" id="1915356"/>
    <lineage>
        <taxon>Eukaryota</taxon>
        <taxon>Metamonada</taxon>
        <taxon>Parabasalia</taxon>
        <taxon>Tritrichomonadida</taxon>
        <taxon>Tritrichomonadidae</taxon>
        <taxon>Tritrichomonas</taxon>
    </lineage>
</organism>
<dbReference type="PANTHER" id="PTHR10202">
    <property type="entry name" value="PRESENILIN"/>
    <property type="match status" value="1"/>
</dbReference>
<accession>A0ABR2JXJ5</accession>
<dbReference type="InterPro" id="IPR001108">
    <property type="entry name" value="Peptidase_A22A"/>
</dbReference>
<comment type="similarity">
    <text evidence="3">Belongs to the peptidase A22A family.</text>
</comment>
<feature type="compositionally biased region" description="Acidic residues" evidence="10">
    <location>
        <begin position="249"/>
        <end position="265"/>
    </location>
</feature>
<evidence type="ECO:0000256" key="1">
    <source>
        <dbReference type="ARBA" id="ARBA00004477"/>
    </source>
</evidence>
<keyword evidence="6" id="KW-0914">Notch signaling pathway</keyword>
<evidence type="ECO:0000256" key="9">
    <source>
        <dbReference type="ARBA" id="ARBA00023136"/>
    </source>
</evidence>
<keyword evidence="7 11" id="KW-1133">Transmembrane helix</keyword>
<keyword evidence="9 11" id="KW-0472">Membrane</keyword>
<dbReference type="EMBL" id="JAPFFF010000009">
    <property type="protein sequence ID" value="KAK8883218.1"/>
    <property type="molecule type" value="Genomic_DNA"/>
</dbReference>
<name>A0ABR2JXJ5_9EUKA</name>
<feature type="transmembrane region" description="Helical" evidence="11">
    <location>
        <begin position="182"/>
        <end position="203"/>
    </location>
</feature>